<dbReference type="GO" id="GO:0042545">
    <property type="term" value="P:cell wall modification"/>
    <property type="evidence" value="ECO:0007669"/>
    <property type="project" value="UniProtKB-UniRule"/>
</dbReference>
<dbReference type="GO" id="GO:0045490">
    <property type="term" value="P:pectin catabolic process"/>
    <property type="evidence" value="ECO:0007669"/>
    <property type="project" value="UniProtKB-UniRule"/>
</dbReference>
<keyword evidence="13" id="KW-1133">Transmembrane helix</keyword>
<feature type="domain" description="Pectinesterase inhibitor" evidence="14">
    <location>
        <begin position="57"/>
        <end position="210"/>
    </location>
</feature>
<proteinExistence type="inferred from homology"/>
<protein>
    <recommendedName>
        <fullName evidence="4 12">Pectinesterase</fullName>
        <ecNumber evidence="4 12">3.1.1.11</ecNumber>
    </recommendedName>
</protein>
<dbReference type="AlphaFoldDB" id="A0A7I8JX31"/>
<dbReference type="CDD" id="cd15798">
    <property type="entry name" value="PMEI-like_3"/>
    <property type="match status" value="1"/>
</dbReference>
<dbReference type="SUPFAM" id="SSF101148">
    <property type="entry name" value="Plant invertase/pectin methylesterase inhibitor"/>
    <property type="match status" value="1"/>
</dbReference>
<evidence type="ECO:0000256" key="13">
    <source>
        <dbReference type="SAM" id="Phobius"/>
    </source>
</evidence>
<accession>A0A7I8JX31</accession>
<dbReference type="InterPro" id="IPR011050">
    <property type="entry name" value="Pectin_lyase_fold/virulence"/>
</dbReference>
<dbReference type="InterPro" id="IPR000070">
    <property type="entry name" value="Pectinesterase_cat"/>
</dbReference>
<keyword evidence="7" id="KW-1015">Disulfide bond</keyword>
<dbReference type="InterPro" id="IPR035513">
    <property type="entry name" value="Invertase/methylesterase_inhib"/>
</dbReference>
<dbReference type="FunFam" id="1.20.140.40:FF:000001">
    <property type="entry name" value="Pectinesterase"/>
    <property type="match status" value="1"/>
</dbReference>
<dbReference type="OrthoDB" id="2019149at2759"/>
<comment type="catalytic activity">
    <reaction evidence="9 12">
        <text>[(1-&gt;4)-alpha-D-galacturonosyl methyl ester](n) + n H2O = [(1-&gt;4)-alpha-D-galacturonosyl](n) + n methanol + n H(+)</text>
        <dbReference type="Rhea" id="RHEA:22380"/>
        <dbReference type="Rhea" id="RHEA-COMP:14570"/>
        <dbReference type="Rhea" id="RHEA-COMP:14573"/>
        <dbReference type="ChEBI" id="CHEBI:15377"/>
        <dbReference type="ChEBI" id="CHEBI:15378"/>
        <dbReference type="ChEBI" id="CHEBI:17790"/>
        <dbReference type="ChEBI" id="CHEBI:140522"/>
        <dbReference type="ChEBI" id="CHEBI:140523"/>
        <dbReference type="EC" id="3.1.1.11"/>
    </reaction>
</comment>
<dbReference type="PROSITE" id="PS00503">
    <property type="entry name" value="PECTINESTERASE_2"/>
    <property type="match status" value="1"/>
</dbReference>
<reference evidence="15" key="1">
    <citation type="submission" date="2020-02" db="EMBL/GenBank/DDBJ databases">
        <authorList>
            <person name="Scholz U."/>
            <person name="Mascher M."/>
            <person name="Fiebig A."/>
        </authorList>
    </citation>
    <scope>NUCLEOTIDE SEQUENCE</scope>
</reference>
<dbReference type="InterPro" id="IPR006501">
    <property type="entry name" value="Pectinesterase_inhib_dom"/>
</dbReference>
<evidence type="ECO:0000256" key="7">
    <source>
        <dbReference type="ARBA" id="ARBA00023157"/>
    </source>
</evidence>
<comment type="similarity">
    <text evidence="2">In the N-terminal section; belongs to the PMEI family.</text>
</comment>
<evidence type="ECO:0000313" key="16">
    <source>
        <dbReference type="Proteomes" id="UP000663760"/>
    </source>
</evidence>
<organism evidence="15 16">
    <name type="scientific">Spirodela intermedia</name>
    <name type="common">Intermediate duckweed</name>
    <dbReference type="NCBI Taxonomy" id="51605"/>
    <lineage>
        <taxon>Eukaryota</taxon>
        <taxon>Viridiplantae</taxon>
        <taxon>Streptophyta</taxon>
        <taxon>Embryophyta</taxon>
        <taxon>Tracheophyta</taxon>
        <taxon>Spermatophyta</taxon>
        <taxon>Magnoliopsida</taxon>
        <taxon>Liliopsida</taxon>
        <taxon>Araceae</taxon>
        <taxon>Lemnoideae</taxon>
        <taxon>Spirodela</taxon>
    </lineage>
</organism>
<name>A0A7I8JX31_SPIIN</name>
<evidence type="ECO:0000256" key="10">
    <source>
        <dbReference type="ARBA" id="ARBA00057335"/>
    </source>
</evidence>
<dbReference type="Pfam" id="PF04043">
    <property type="entry name" value="PMEI"/>
    <property type="match status" value="1"/>
</dbReference>
<keyword evidence="8" id="KW-0325">Glycoprotein</keyword>
<evidence type="ECO:0000313" key="15">
    <source>
        <dbReference type="EMBL" id="CAA7388386.1"/>
    </source>
</evidence>
<dbReference type="Gene3D" id="1.20.140.40">
    <property type="entry name" value="Invertase/pectin methylesterase inhibitor family protein"/>
    <property type="match status" value="1"/>
</dbReference>
<evidence type="ECO:0000256" key="8">
    <source>
        <dbReference type="ARBA" id="ARBA00023180"/>
    </source>
</evidence>
<dbReference type="SUPFAM" id="SSF51126">
    <property type="entry name" value="Pectin lyase-like"/>
    <property type="match status" value="1"/>
</dbReference>
<dbReference type="FunFam" id="2.160.20.10:FF:000001">
    <property type="entry name" value="Pectinesterase"/>
    <property type="match status" value="1"/>
</dbReference>
<dbReference type="EC" id="3.1.1.11" evidence="4 12"/>
<dbReference type="UniPathway" id="UPA00545">
    <property type="reaction ID" value="UER00823"/>
</dbReference>
<feature type="active site" evidence="11">
    <location>
        <position position="417"/>
    </location>
</feature>
<evidence type="ECO:0000256" key="9">
    <source>
        <dbReference type="ARBA" id="ARBA00047928"/>
    </source>
</evidence>
<comment type="similarity">
    <text evidence="3">In the C-terminal section; belongs to the pectinesterase family.</text>
</comment>
<sequence length="580" mass="62440">MGAGKKIAVFGLTLVAVVAVVVGVVAAVMWSHRKVGDDFAVPSGPAGDGSGGIAAATTSKSIEAMCAVTDYRNECEKSLRAALGGNGTAVSIKEMVKAAVQVTLEASRTAAEQAAGVVNGTVDGRQKAALADCKQLLQDAVDELQDIFSGVDLSAGGNLTARSDDVKTWLSAVISYQQTCLDGVDHPELKAQVEKIIADAAALTSNALAIVTEVAATLQSLEGLQLSGMIPKMQRRLLAEGGAAFPEWFSAGDRRLLAAVNRGAARPNAVVAKDGSGDFKTINAALAAIPKDHRGRYVIYVKAGVYQENVIVTKSMVNVFMYGDGSRRSIVSGHKNFVDGTPTFQTATFAAIGNGFVAKSMGFRNTAGPEKHQAVALRVQSDMAAFFNCRMDGYQDTLYAQTHRQFYRNCVVSGTVDFIFGDSATVLQNCLIIVRRPLDNQQNTITAHGRTDRRETTGLVIHNCRIVPERKLVPLRFKIPSYLGRPWKEYSRTVIMESTIGDFIRKEGWLPWAGDFALKTLYYAEYGNRGAGAATAGRVDWPGFRVIGRKEAAQFTVGSFIQGDRWIRYTGAPYILGFRR</sequence>
<comment type="pathway">
    <text evidence="1 12">Glycan metabolism; pectin degradation; 2-dehydro-3-deoxy-D-gluconate from pectin: step 1/5.</text>
</comment>
<evidence type="ECO:0000256" key="12">
    <source>
        <dbReference type="RuleBase" id="RU000589"/>
    </source>
</evidence>
<comment type="function">
    <text evidence="10">Acts in the modification of cell walls via demethylesterification of cell wall pectin.</text>
</comment>
<dbReference type="EMBL" id="LR746264">
    <property type="protein sequence ID" value="CAA7388386.1"/>
    <property type="molecule type" value="Genomic_DNA"/>
</dbReference>
<dbReference type="GO" id="GO:0030599">
    <property type="term" value="F:pectinesterase activity"/>
    <property type="evidence" value="ECO:0007669"/>
    <property type="project" value="UniProtKB-UniRule"/>
</dbReference>
<dbReference type="SMART" id="SM00856">
    <property type="entry name" value="PMEI"/>
    <property type="match status" value="1"/>
</dbReference>
<dbReference type="NCBIfam" id="TIGR01614">
    <property type="entry name" value="PME_inhib"/>
    <property type="match status" value="1"/>
</dbReference>
<dbReference type="Gene3D" id="2.160.20.10">
    <property type="entry name" value="Single-stranded right-handed beta-helix, Pectin lyase-like"/>
    <property type="match status" value="1"/>
</dbReference>
<evidence type="ECO:0000256" key="3">
    <source>
        <dbReference type="ARBA" id="ARBA00007786"/>
    </source>
</evidence>
<keyword evidence="13" id="KW-0472">Membrane</keyword>
<evidence type="ECO:0000256" key="2">
    <source>
        <dbReference type="ARBA" id="ARBA00006027"/>
    </source>
</evidence>
<keyword evidence="5 12" id="KW-0378">Hydrolase</keyword>
<feature type="transmembrane region" description="Helical" evidence="13">
    <location>
        <begin position="7"/>
        <end position="30"/>
    </location>
</feature>
<dbReference type="Proteomes" id="UP000663760">
    <property type="component" value="Chromosome 1"/>
</dbReference>
<evidence type="ECO:0000256" key="4">
    <source>
        <dbReference type="ARBA" id="ARBA00013229"/>
    </source>
</evidence>
<dbReference type="InterPro" id="IPR033131">
    <property type="entry name" value="Pectinesterase_Asp_AS"/>
</dbReference>
<evidence type="ECO:0000256" key="11">
    <source>
        <dbReference type="PROSITE-ProRule" id="PRU10040"/>
    </source>
</evidence>
<keyword evidence="6 12" id="KW-0063">Aspartyl esterase</keyword>
<keyword evidence="13" id="KW-0812">Transmembrane</keyword>
<evidence type="ECO:0000256" key="5">
    <source>
        <dbReference type="ARBA" id="ARBA00022801"/>
    </source>
</evidence>
<gene>
    <name evidence="15" type="ORF">SI8410_01000627</name>
</gene>
<dbReference type="InterPro" id="IPR012334">
    <property type="entry name" value="Pectin_lyas_fold"/>
</dbReference>
<dbReference type="GO" id="GO:0004857">
    <property type="term" value="F:enzyme inhibitor activity"/>
    <property type="evidence" value="ECO:0007669"/>
    <property type="project" value="InterPro"/>
</dbReference>
<evidence type="ECO:0000259" key="14">
    <source>
        <dbReference type="SMART" id="SM00856"/>
    </source>
</evidence>
<evidence type="ECO:0000256" key="1">
    <source>
        <dbReference type="ARBA" id="ARBA00005184"/>
    </source>
</evidence>
<evidence type="ECO:0000256" key="6">
    <source>
        <dbReference type="ARBA" id="ARBA00023085"/>
    </source>
</evidence>
<dbReference type="Pfam" id="PF01095">
    <property type="entry name" value="Pectinesterase"/>
    <property type="match status" value="1"/>
</dbReference>
<dbReference type="PANTHER" id="PTHR31707">
    <property type="entry name" value="PECTINESTERASE"/>
    <property type="match status" value="1"/>
</dbReference>
<keyword evidence="16" id="KW-1185">Reference proteome</keyword>